<proteinExistence type="predicted"/>
<dbReference type="GO" id="GO:0003700">
    <property type="term" value="F:DNA-binding transcription factor activity"/>
    <property type="evidence" value="ECO:0007669"/>
    <property type="project" value="InterPro"/>
</dbReference>
<keyword evidence="3" id="KW-0804">Transcription</keyword>
<feature type="domain" description="HTH rpiR-type" evidence="4">
    <location>
        <begin position="3"/>
        <end position="79"/>
    </location>
</feature>
<dbReference type="Pfam" id="PF01418">
    <property type="entry name" value="HTH_6"/>
    <property type="match status" value="1"/>
</dbReference>
<dbReference type="InterPro" id="IPR001347">
    <property type="entry name" value="SIS_dom"/>
</dbReference>
<feature type="domain" description="SIS" evidence="5">
    <location>
        <begin position="128"/>
        <end position="267"/>
    </location>
</feature>
<protein>
    <submittedName>
        <fullName evidence="6">MurR/RpiR family transcriptional regulator</fullName>
    </submittedName>
</protein>
<evidence type="ECO:0000256" key="1">
    <source>
        <dbReference type="ARBA" id="ARBA00023015"/>
    </source>
</evidence>
<gene>
    <name evidence="6" type="ORF">IAC96_07025</name>
</gene>
<accession>A0A9D1EE39</accession>
<dbReference type="Proteomes" id="UP000824201">
    <property type="component" value="Unassembled WGS sequence"/>
</dbReference>
<dbReference type="SUPFAM" id="SSF46689">
    <property type="entry name" value="Homeodomain-like"/>
    <property type="match status" value="1"/>
</dbReference>
<organism evidence="6 7">
    <name type="scientific">Candidatus Fimimorpha faecalis</name>
    <dbReference type="NCBI Taxonomy" id="2840824"/>
    <lineage>
        <taxon>Bacteria</taxon>
        <taxon>Bacillati</taxon>
        <taxon>Bacillota</taxon>
        <taxon>Clostridia</taxon>
        <taxon>Eubacteriales</taxon>
        <taxon>Candidatus Fimimorpha</taxon>
    </lineage>
</organism>
<evidence type="ECO:0000259" key="4">
    <source>
        <dbReference type="PROSITE" id="PS51071"/>
    </source>
</evidence>
<comment type="caution">
    <text evidence="6">The sequence shown here is derived from an EMBL/GenBank/DDBJ whole genome shotgun (WGS) entry which is preliminary data.</text>
</comment>
<dbReference type="Gene3D" id="1.10.10.10">
    <property type="entry name" value="Winged helix-like DNA-binding domain superfamily/Winged helix DNA-binding domain"/>
    <property type="match status" value="1"/>
</dbReference>
<dbReference type="PROSITE" id="PS51464">
    <property type="entry name" value="SIS"/>
    <property type="match status" value="1"/>
</dbReference>
<evidence type="ECO:0000313" key="6">
    <source>
        <dbReference type="EMBL" id="HIR88686.1"/>
    </source>
</evidence>
<keyword evidence="1" id="KW-0805">Transcription regulation</keyword>
<reference evidence="6" key="2">
    <citation type="journal article" date="2021" name="PeerJ">
        <title>Extensive microbial diversity within the chicken gut microbiome revealed by metagenomics and culture.</title>
        <authorList>
            <person name="Gilroy R."/>
            <person name="Ravi A."/>
            <person name="Getino M."/>
            <person name="Pursley I."/>
            <person name="Horton D.L."/>
            <person name="Alikhan N.F."/>
            <person name="Baker D."/>
            <person name="Gharbi K."/>
            <person name="Hall N."/>
            <person name="Watson M."/>
            <person name="Adriaenssens E.M."/>
            <person name="Foster-Nyarko E."/>
            <person name="Jarju S."/>
            <person name="Secka A."/>
            <person name="Antonio M."/>
            <person name="Oren A."/>
            <person name="Chaudhuri R.R."/>
            <person name="La Ragione R."/>
            <person name="Hildebrand F."/>
            <person name="Pallen M.J."/>
        </authorList>
    </citation>
    <scope>NUCLEOTIDE SEQUENCE</scope>
    <source>
        <strain evidence="6">ChiW13-3771</strain>
    </source>
</reference>
<evidence type="ECO:0000313" key="7">
    <source>
        <dbReference type="Proteomes" id="UP000824201"/>
    </source>
</evidence>
<dbReference type="InterPro" id="IPR035472">
    <property type="entry name" value="RpiR-like_SIS"/>
</dbReference>
<dbReference type="Pfam" id="PF01380">
    <property type="entry name" value="SIS"/>
    <property type="match status" value="1"/>
</dbReference>
<evidence type="ECO:0000256" key="2">
    <source>
        <dbReference type="ARBA" id="ARBA00023125"/>
    </source>
</evidence>
<dbReference type="InterPro" id="IPR047640">
    <property type="entry name" value="RpiR-like"/>
</dbReference>
<dbReference type="GO" id="GO:1901135">
    <property type="term" value="P:carbohydrate derivative metabolic process"/>
    <property type="evidence" value="ECO:0007669"/>
    <property type="project" value="InterPro"/>
</dbReference>
<dbReference type="InterPro" id="IPR009057">
    <property type="entry name" value="Homeodomain-like_sf"/>
</dbReference>
<dbReference type="AlphaFoldDB" id="A0A9D1EE39"/>
<dbReference type="SUPFAM" id="SSF53697">
    <property type="entry name" value="SIS domain"/>
    <property type="match status" value="1"/>
</dbReference>
<dbReference type="EMBL" id="DVHN01000081">
    <property type="protein sequence ID" value="HIR88686.1"/>
    <property type="molecule type" value="Genomic_DNA"/>
</dbReference>
<dbReference type="GO" id="GO:0097367">
    <property type="term" value="F:carbohydrate derivative binding"/>
    <property type="evidence" value="ECO:0007669"/>
    <property type="project" value="InterPro"/>
</dbReference>
<keyword evidence="2" id="KW-0238">DNA-binding</keyword>
<dbReference type="InterPro" id="IPR000281">
    <property type="entry name" value="HTH_RpiR"/>
</dbReference>
<dbReference type="GO" id="GO:0003677">
    <property type="term" value="F:DNA binding"/>
    <property type="evidence" value="ECO:0007669"/>
    <property type="project" value="UniProtKB-KW"/>
</dbReference>
<dbReference type="InterPro" id="IPR036388">
    <property type="entry name" value="WH-like_DNA-bd_sf"/>
</dbReference>
<dbReference type="PANTHER" id="PTHR30514:SF1">
    <property type="entry name" value="HTH-TYPE TRANSCRIPTIONAL REGULATOR HEXR-RELATED"/>
    <property type="match status" value="1"/>
</dbReference>
<name>A0A9D1EE39_9FIRM</name>
<evidence type="ECO:0000259" key="5">
    <source>
        <dbReference type="PROSITE" id="PS51464"/>
    </source>
</evidence>
<dbReference type="PROSITE" id="PS51071">
    <property type="entry name" value="HTH_RPIR"/>
    <property type="match status" value="1"/>
</dbReference>
<dbReference type="PANTHER" id="PTHR30514">
    <property type="entry name" value="GLUCOKINASE"/>
    <property type="match status" value="1"/>
</dbReference>
<reference evidence="6" key="1">
    <citation type="submission" date="2020-10" db="EMBL/GenBank/DDBJ databases">
        <authorList>
            <person name="Gilroy R."/>
        </authorList>
    </citation>
    <scope>NUCLEOTIDE SEQUENCE</scope>
    <source>
        <strain evidence="6">ChiW13-3771</strain>
    </source>
</reference>
<evidence type="ECO:0000256" key="3">
    <source>
        <dbReference type="ARBA" id="ARBA00023163"/>
    </source>
</evidence>
<dbReference type="Gene3D" id="3.40.50.10490">
    <property type="entry name" value="Glucose-6-phosphate isomerase like protein, domain 1"/>
    <property type="match status" value="1"/>
</dbReference>
<dbReference type="CDD" id="cd05013">
    <property type="entry name" value="SIS_RpiR"/>
    <property type="match status" value="1"/>
</dbReference>
<sequence length="289" mass="32713">MKENVCFRIEEKYSRLRISEKKVADYILSNMKKVKQLSLEELSTVSGVSQPTVVRFVKALGFHGYREFKYYLVAELAGEEEQKISAMYGYPISKTDQIDEVPAKTIATTIQILEDTLKSISIDTFSKVIDAITHANRIDIYGVENSGTTISDLVTKMLYLGINCRYFKDYYLQRICASSLEKGDVAIGISYSGCSKDTVDVVKIAKKRGATVIVITNFSDAKISEYADLKICMTHQQFLHGDAIFSRASQIAVVDMIYMGVILSNYDHYVKRLDRNSRLIKDKAYESEI</sequence>
<dbReference type="InterPro" id="IPR046348">
    <property type="entry name" value="SIS_dom_sf"/>
</dbReference>